<protein>
    <submittedName>
        <fullName evidence="5">Sugar ABC transporter substrate-binding protein</fullName>
    </submittedName>
</protein>
<keyword evidence="6" id="KW-1185">Reference proteome</keyword>
<dbReference type="PROSITE" id="PS51257">
    <property type="entry name" value="PROKAR_LIPOPROTEIN"/>
    <property type="match status" value="1"/>
</dbReference>
<comment type="similarity">
    <text evidence="2">Belongs to the bacterial solute-binding protein 2 family.</text>
</comment>
<feature type="chain" id="PRO_5046895531" evidence="3">
    <location>
        <begin position="21"/>
        <end position="351"/>
    </location>
</feature>
<evidence type="ECO:0000313" key="6">
    <source>
        <dbReference type="Proteomes" id="UP000606889"/>
    </source>
</evidence>
<dbReference type="InterPro" id="IPR050555">
    <property type="entry name" value="Bact_Solute-Bind_Prot2"/>
</dbReference>
<dbReference type="Gene3D" id="3.40.50.2300">
    <property type="match status" value="2"/>
</dbReference>
<feature type="domain" description="Periplasmic binding protein" evidence="4">
    <location>
        <begin position="61"/>
        <end position="328"/>
    </location>
</feature>
<dbReference type="EMBL" id="JACOON010000001">
    <property type="protein sequence ID" value="MBC5647188.1"/>
    <property type="molecule type" value="Genomic_DNA"/>
</dbReference>
<dbReference type="InterPro" id="IPR025997">
    <property type="entry name" value="SBP_2_dom"/>
</dbReference>
<reference evidence="5 6" key="1">
    <citation type="submission" date="2020-08" db="EMBL/GenBank/DDBJ databases">
        <title>Genome public.</title>
        <authorList>
            <person name="Liu C."/>
            <person name="Sun Q."/>
        </authorList>
    </citation>
    <scope>NUCLEOTIDE SEQUENCE [LARGE SCALE GENOMIC DNA]</scope>
    <source>
        <strain evidence="5 6">NSJ-35</strain>
    </source>
</reference>
<gene>
    <name evidence="5" type="ORF">H8S18_02425</name>
</gene>
<keyword evidence="3" id="KW-0732">Signal</keyword>
<dbReference type="Pfam" id="PF13407">
    <property type="entry name" value="Peripla_BP_4"/>
    <property type="match status" value="1"/>
</dbReference>
<dbReference type="PANTHER" id="PTHR30036">
    <property type="entry name" value="D-XYLOSE-BINDING PERIPLASMIC PROTEIN"/>
    <property type="match status" value="1"/>
</dbReference>
<proteinExistence type="inferred from homology"/>
<dbReference type="RefSeq" id="WP_186856703.1">
    <property type="nucleotide sequence ID" value="NZ_JACOON010000001.1"/>
</dbReference>
<evidence type="ECO:0000313" key="5">
    <source>
        <dbReference type="EMBL" id="MBC5647188.1"/>
    </source>
</evidence>
<evidence type="ECO:0000256" key="3">
    <source>
        <dbReference type="SAM" id="SignalP"/>
    </source>
</evidence>
<dbReference type="SUPFAM" id="SSF53822">
    <property type="entry name" value="Periplasmic binding protein-like I"/>
    <property type="match status" value="1"/>
</dbReference>
<dbReference type="CDD" id="cd01536">
    <property type="entry name" value="PBP1_ABC_sugar_binding-like"/>
    <property type="match status" value="1"/>
</dbReference>
<feature type="signal peptide" evidence="3">
    <location>
        <begin position="1"/>
        <end position="20"/>
    </location>
</feature>
<sequence length="351" mass="36742">MFKKVVGLLVVVLLLTGAFAGCATTPAAEDSAAAAESSAAASADGGEDAATESADGEKLKIGFANLTDSGDYFAWVKRGMEEAAAEAGVEIICVDNQGDGATAVQNIDTLISAGVDCVIEYYNDSTVNTQVKDILDEAGIPSVAIDIPVANDAGAAPYVGGDNYEAGFICGENLGQAAIDQWGGEVDLFLSVGTLSTGETNEQRMGGILDGIRSKVDLPDDKVVILDGEDSTAQAQKVVTDALTANQDAEHILIGCMQDDETQGAFAAVEIANRQDHVILAGNGPFNSTFDNLYKDEANFWIGSASFSPEQYGPLAVPIAISLAKGEEVPAESFVTHYFLTQENIREYYPE</sequence>
<name>A0ABR7EDF9_9FIRM</name>
<comment type="caution">
    <text evidence="5">The sequence shown here is derived from an EMBL/GenBank/DDBJ whole genome shotgun (WGS) entry which is preliminary data.</text>
</comment>
<evidence type="ECO:0000256" key="1">
    <source>
        <dbReference type="ARBA" id="ARBA00004196"/>
    </source>
</evidence>
<dbReference type="Proteomes" id="UP000606889">
    <property type="component" value="Unassembled WGS sequence"/>
</dbReference>
<accession>A0ABR7EDF9</accession>
<comment type="subcellular location">
    <subcellularLocation>
        <location evidence="1">Cell envelope</location>
    </subcellularLocation>
</comment>
<evidence type="ECO:0000256" key="2">
    <source>
        <dbReference type="ARBA" id="ARBA00007639"/>
    </source>
</evidence>
<dbReference type="InterPro" id="IPR028082">
    <property type="entry name" value="Peripla_BP_I"/>
</dbReference>
<dbReference type="PANTHER" id="PTHR30036:SF7">
    <property type="entry name" value="ABC TRANSPORTER PERIPLASMIC-BINDING PROTEIN YPHF"/>
    <property type="match status" value="1"/>
</dbReference>
<evidence type="ECO:0000259" key="4">
    <source>
        <dbReference type="Pfam" id="PF13407"/>
    </source>
</evidence>
<organism evidence="5 6">
    <name type="scientific">Christensenella tenuis</name>
    <dbReference type="NCBI Taxonomy" id="2763033"/>
    <lineage>
        <taxon>Bacteria</taxon>
        <taxon>Bacillati</taxon>
        <taxon>Bacillota</taxon>
        <taxon>Clostridia</taxon>
        <taxon>Christensenellales</taxon>
        <taxon>Christensenellaceae</taxon>
        <taxon>Christensenella</taxon>
    </lineage>
</organism>